<dbReference type="PANTHER" id="PTHR47756">
    <property type="entry name" value="BLL6612 PROTEIN-RELATED"/>
    <property type="match status" value="1"/>
</dbReference>
<reference evidence="8 9" key="1">
    <citation type="submission" date="2018-03" db="EMBL/GenBank/DDBJ databases">
        <title>Genomic Encyclopedia of Archaeal and Bacterial Type Strains, Phase II (KMG-II): from individual species to whole genera.</title>
        <authorList>
            <person name="Goeker M."/>
        </authorList>
    </citation>
    <scope>NUCLEOTIDE SEQUENCE [LARGE SCALE GENOMIC DNA]</scope>
    <source>
        <strain evidence="8 9">DSM 43146</strain>
    </source>
</reference>
<keyword evidence="3" id="KW-0731">Sigma factor</keyword>
<dbReference type="SUPFAM" id="SSF88659">
    <property type="entry name" value="Sigma3 and sigma4 domains of RNA polymerase sigma factors"/>
    <property type="match status" value="1"/>
</dbReference>
<dbReference type="Pfam" id="PF08281">
    <property type="entry name" value="Sigma70_r4_2"/>
    <property type="match status" value="1"/>
</dbReference>
<evidence type="ECO:0000313" key="9">
    <source>
        <dbReference type="Proteomes" id="UP000239415"/>
    </source>
</evidence>
<feature type="domain" description="RNA polymerase sigma-70 region 2" evidence="5">
    <location>
        <begin position="39"/>
        <end position="95"/>
    </location>
</feature>
<evidence type="ECO:0000259" key="7">
    <source>
        <dbReference type="Pfam" id="PF20239"/>
    </source>
</evidence>
<evidence type="ECO:0000259" key="5">
    <source>
        <dbReference type="Pfam" id="PF04542"/>
    </source>
</evidence>
<dbReference type="AlphaFoldDB" id="A0A2T0K6D0"/>
<proteinExistence type="inferred from homology"/>
<gene>
    <name evidence="8" type="ORF">CLV67_11235</name>
</gene>
<keyword evidence="4" id="KW-0804">Transcription</keyword>
<dbReference type="InterPro" id="IPR013325">
    <property type="entry name" value="RNA_pol_sigma_r2"/>
</dbReference>
<dbReference type="Proteomes" id="UP000239415">
    <property type="component" value="Unassembled WGS sequence"/>
</dbReference>
<name>A0A2T0K6D0_9ACTN</name>
<dbReference type="OrthoDB" id="3206561at2"/>
<dbReference type="InterPro" id="IPR036388">
    <property type="entry name" value="WH-like_DNA-bd_sf"/>
</dbReference>
<evidence type="ECO:0000256" key="3">
    <source>
        <dbReference type="ARBA" id="ARBA00023082"/>
    </source>
</evidence>
<evidence type="ECO:0000256" key="1">
    <source>
        <dbReference type="ARBA" id="ARBA00010641"/>
    </source>
</evidence>
<keyword evidence="9" id="KW-1185">Reference proteome</keyword>
<dbReference type="InterPro" id="IPR046531">
    <property type="entry name" value="DUF6596"/>
</dbReference>
<dbReference type="GO" id="GO:0016987">
    <property type="term" value="F:sigma factor activity"/>
    <property type="evidence" value="ECO:0007669"/>
    <property type="project" value="UniProtKB-KW"/>
</dbReference>
<accession>A0A2T0K6D0</accession>
<protein>
    <submittedName>
        <fullName evidence="8">RNA polymerase sigma-70 factor (ECF subfamily)</fullName>
    </submittedName>
</protein>
<dbReference type="InterPro" id="IPR013324">
    <property type="entry name" value="RNA_pol_sigma_r3/r4-like"/>
</dbReference>
<evidence type="ECO:0000256" key="4">
    <source>
        <dbReference type="ARBA" id="ARBA00023163"/>
    </source>
</evidence>
<dbReference type="Pfam" id="PF20239">
    <property type="entry name" value="DUF6596"/>
    <property type="match status" value="1"/>
</dbReference>
<dbReference type="PANTHER" id="PTHR47756:SF2">
    <property type="entry name" value="BLL6612 PROTEIN"/>
    <property type="match status" value="1"/>
</dbReference>
<evidence type="ECO:0000256" key="2">
    <source>
        <dbReference type="ARBA" id="ARBA00023015"/>
    </source>
</evidence>
<evidence type="ECO:0000313" key="8">
    <source>
        <dbReference type="EMBL" id="PRX18561.1"/>
    </source>
</evidence>
<comment type="caution">
    <text evidence="8">The sequence shown here is derived from an EMBL/GenBank/DDBJ whole genome shotgun (WGS) entry which is preliminary data.</text>
</comment>
<dbReference type="Gene3D" id="1.10.1740.10">
    <property type="match status" value="1"/>
</dbReference>
<dbReference type="GO" id="GO:0006352">
    <property type="term" value="P:DNA-templated transcription initiation"/>
    <property type="evidence" value="ECO:0007669"/>
    <property type="project" value="InterPro"/>
</dbReference>
<keyword evidence="2" id="KW-0805">Transcription regulation</keyword>
<dbReference type="Pfam" id="PF04542">
    <property type="entry name" value="Sigma70_r2"/>
    <property type="match status" value="1"/>
</dbReference>
<sequence>MSASRTSRIGGIRSAENAGVTGVGEVVDRVWRSESAGMLGVLGRRLGDLDMAEEALQDAVAEALRRWEAEGVPANPAGWLVTTAWRKAIDRLRRDANGRDKEALAALDPTLGGAPPENGVPSWPPSGDDRLALVLACCHPTLPEASRVTLTLHVAAGLSAETVAAAFLQPKATVAQRLVRAKRHLKEHGVRVVTPPPHEYGERLRSAASVIYLIYNEGYLTSASDTAERRELAREGLELARQLAALMPYEPEAAGLAALLELHESRAAARFGDGGRMVLLADQDRSAWDRVLIASALRRLARVASLNRPGPFQVEAAIAAQHAVAPSWAGSDWATVRKLYDLLARFRPTPVVLLGRAVATSYTAGPAEALAEVDELSGRLDGYRLWHATRADLLGRLGRRAEAAEATRRALALVTNPAERDLLARRLDDLTS</sequence>
<organism evidence="8 9">
    <name type="scientific">Actinoplanes italicus</name>
    <dbReference type="NCBI Taxonomy" id="113567"/>
    <lineage>
        <taxon>Bacteria</taxon>
        <taxon>Bacillati</taxon>
        <taxon>Actinomycetota</taxon>
        <taxon>Actinomycetes</taxon>
        <taxon>Micromonosporales</taxon>
        <taxon>Micromonosporaceae</taxon>
        <taxon>Actinoplanes</taxon>
    </lineage>
</organism>
<evidence type="ECO:0000259" key="6">
    <source>
        <dbReference type="Pfam" id="PF08281"/>
    </source>
</evidence>
<dbReference type="GO" id="GO:0003677">
    <property type="term" value="F:DNA binding"/>
    <property type="evidence" value="ECO:0007669"/>
    <property type="project" value="InterPro"/>
</dbReference>
<dbReference type="EMBL" id="PVMZ01000012">
    <property type="protein sequence ID" value="PRX18561.1"/>
    <property type="molecule type" value="Genomic_DNA"/>
</dbReference>
<dbReference type="Gene3D" id="1.10.10.10">
    <property type="entry name" value="Winged helix-like DNA-binding domain superfamily/Winged helix DNA-binding domain"/>
    <property type="match status" value="1"/>
</dbReference>
<comment type="similarity">
    <text evidence="1">Belongs to the sigma-70 factor family. ECF subfamily.</text>
</comment>
<dbReference type="InterPro" id="IPR007627">
    <property type="entry name" value="RNA_pol_sigma70_r2"/>
</dbReference>
<feature type="domain" description="RNA polymerase sigma factor 70 region 4 type 2" evidence="6">
    <location>
        <begin position="135"/>
        <end position="185"/>
    </location>
</feature>
<dbReference type="SUPFAM" id="SSF88946">
    <property type="entry name" value="Sigma2 domain of RNA polymerase sigma factors"/>
    <property type="match status" value="1"/>
</dbReference>
<feature type="domain" description="DUF6596" evidence="7">
    <location>
        <begin position="203"/>
        <end position="303"/>
    </location>
</feature>
<dbReference type="InterPro" id="IPR013249">
    <property type="entry name" value="RNA_pol_sigma70_r4_t2"/>
</dbReference>